<dbReference type="GO" id="GO:0032502">
    <property type="term" value="P:developmental process"/>
    <property type="evidence" value="ECO:0007669"/>
    <property type="project" value="InterPro"/>
</dbReference>
<sequence>MSYNDEYMVWFHSRTVRHITKATSYWDTLVESQLRIMANCEPGSEIYTDCINALQAVEELDRLTLDDARAVGNTSEPAVGRGRQHPTSSWRPTSAQRPTSGRHHTPVPTSGRRRHIPVPTSSRRHTLVPTFDRRHTSVHDHTMEEASQTEDEMCLDIGFDMGSMAPDDAGPSHTFAHGDASRSPSTSSTTIRLPTTRMSPQPTTSTAPADVRGRDDMRFMPTPGAVPLPTPPLEASHIEDRPRRPQWTRTRTHPPDCGIGHGIMINFPVFLLGIYSFESEAFAFLALCDIAEMILDRRAPVEGALDPILAYTAGAEIKQHSWLSSQLDWVAIAFSTKLQIIGYFSPKAFDYRTVMDPEPGRCRRTDGKKLRCSKNVVPDQKYCERHMHRGRQRSRKPVEAFKIASPLESTPQSLRLPYLPLLPQASQLPLLLHLLSLLIPTTKLTTILTGKI</sequence>
<keyword evidence="3" id="KW-0804">Transcription</keyword>
<comment type="domain">
    <text evidence="3">The QLQ domain and WRC domain may be involved in protein-protein interaction and DNA-binding, respectively.</text>
</comment>
<evidence type="ECO:0000256" key="3">
    <source>
        <dbReference type="RuleBase" id="RU367127"/>
    </source>
</evidence>
<comment type="similarity">
    <text evidence="3">Belongs to the GRF family.</text>
</comment>
<comment type="subcellular location">
    <subcellularLocation>
        <location evidence="3">Nucleus</location>
    </subcellularLocation>
</comment>
<dbReference type="PROSITE" id="PS51667">
    <property type="entry name" value="WRC"/>
    <property type="match status" value="1"/>
</dbReference>
<keyword evidence="3" id="KW-0805">Transcription regulation</keyword>
<dbReference type="InterPro" id="IPR031137">
    <property type="entry name" value="GRF"/>
</dbReference>
<feature type="compositionally biased region" description="Basic residues" evidence="4">
    <location>
        <begin position="100"/>
        <end position="121"/>
    </location>
</feature>
<keyword evidence="3" id="KW-0010">Activator</keyword>
<feature type="compositionally biased region" description="Polar residues" evidence="4">
    <location>
        <begin position="85"/>
        <end position="99"/>
    </location>
</feature>
<accession>A0AAW2BQ92</accession>
<dbReference type="Pfam" id="PF08879">
    <property type="entry name" value="WRC"/>
    <property type="match status" value="1"/>
</dbReference>
<evidence type="ECO:0000256" key="1">
    <source>
        <dbReference type="ARBA" id="ARBA00023242"/>
    </source>
</evidence>
<evidence type="ECO:0000256" key="4">
    <source>
        <dbReference type="SAM" id="MobiDB-lite"/>
    </source>
</evidence>
<dbReference type="PANTHER" id="PTHR31602:SF81">
    <property type="entry name" value="GROWTH-REGULATING FACTOR 9"/>
    <property type="match status" value="1"/>
</dbReference>
<gene>
    <name evidence="6" type="ORF">SO802_028425</name>
</gene>
<keyword evidence="1 3" id="KW-0539">Nucleus</keyword>
<feature type="domain" description="WRC" evidence="5">
    <location>
        <begin position="356"/>
        <end position="400"/>
    </location>
</feature>
<comment type="caution">
    <text evidence="2">Lacks conserved residue(s) required for the propagation of feature annotation.</text>
</comment>
<feature type="compositionally biased region" description="Low complexity" evidence="4">
    <location>
        <begin position="181"/>
        <end position="197"/>
    </location>
</feature>
<dbReference type="AlphaFoldDB" id="A0AAW2BQ92"/>
<dbReference type="EMBL" id="JAZDWU010000010">
    <property type="protein sequence ID" value="KAK9988186.1"/>
    <property type="molecule type" value="Genomic_DNA"/>
</dbReference>
<proteinExistence type="inferred from homology"/>
<feature type="compositionally biased region" description="Polar residues" evidence="4">
    <location>
        <begin position="198"/>
        <end position="207"/>
    </location>
</feature>
<organism evidence="6 7">
    <name type="scientific">Lithocarpus litseifolius</name>
    <dbReference type="NCBI Taxonomy" id="425828"/>
    <lineage>
        <taxon>Eukaryota</taxon>
        <taxon>Viridiplantae</taxon>
        <taxon>Streptophyta</taxon>
        <taxon>Embryophyta</taxon>
        <taxon>Tracheophyta</taxon>
        <taxon>Spermatophyta</taxon>
        <taxon>Magnoliopsida</taxon>
        <taxon>eudicotyledons</taxon>
        <taxon>Gunneridae</taxon>
        <taxon>Pentapetalae</taxon>
        <taxon>rosids</taxon>
        <taxon>fabids</taxon>
        <taxon>Fagales</taxon>
        <taxon>Fagaceae</taxon>
        <taxon>Lithocarpus</taxon>
    </lineage>
</organism>
<evidence type="ECO:0000313" key="7">
    <source>
        <dbReference type="Proteomes" id="UP001459277"/>
    </source>
</evidence>
<evidence type="ECO:0000313" key="6">
    <source>
        <dbReference type="EMBL" id="KAK9988186.1"/>
    </source>
</evidence>
<reference evidence="6 7" key="1">
    <citation type="submission" date="2024-01" db="EMBL/GenBank/DDBJ databases">
        <title>A telomere-to-telomere, gap-free genome of sweet tea (Lithocarpus litseifolius).</title>
        <authorList>
            <person name="Zhou J."/>
        </authorList>
    </citation>
    <scope>NUCLEOTIDE SEQUENCE [LARGE SCALE GENOMIC DNA]</scope>
    <source>
        <strain evidence="6">Zhou-2022a</strain>
        <tissue evidence="6">Leaf</tissue>
    </source>
</reference>
<dbReference type="InterPro" id="IPR014977">
    <property type="entry name" value="WRC_dom"/>
</dbReference>
<feature type="region of interest" description="Disordered" evidence="4">
    <location>
        <begin position="165"/>
        <end position="253"/>
    </location>
</feature>
<protein>
    <recommendedName>
        <fullName evidence="3">Growth-regulating factor</fullName>
    </recommendedName>
</protein>
<dbReference type="GO" id="GO:0005634">
    <property type="term" value="C:nucleus"/>
    <property type="evidence" value="ECO:0007669"/>
    <property type="project" value="UniProtKB-SubCell"/>
</dbReference>
<feature type="region of interest" description="Disordered" evidence="4">
    <location>
        <begin position="72"/>
        <end position="121"/>
    </location>
</feature>
<evidence type="ECO:0000259" key="5">
    <source>
        <dbReference type="PROSITE" id="PS51667"/>
    </source>
</evidence>
<keyword evidence="7" id="KW-1185">Reference proteome</keyword>
<dbReference type="Proteomes" id="UP001459277">
    <property type="component" value="Unassembled WGS sequence"/>
</dbReference>
<dbReference type="GO" id="GO:0005524">
    <property type="term" value="F:ATP binding"/>
    <property type="evidence" value="ECO:0007669"/>
    <property type="project" value="UniProtKB-UniRule"/>
</dbReference>
<dbReference type="PANTHER" id="PTHR31602">
    <property type="entry name" value="GROWTH-REGULATING FACTOR 5"/>
    <property type="match status" value="1"/>
</dbReference>
<comment type="function">
    <text evidence="3">Transcription activator.</text>
</comment>
<dbReference type="GO" id="GO:0006351">
    <property type="term" value="P:DNA-templated transcription"/>
    <property type="evidence" value="ECO:0007669"/>
    <property type="project" value="UniProtKB-UniRule"/>
</dbReference>
<name>A0AAW2BQ92_9ROSI</name>
<comment type="caution">
    <text evidence="6">The sequence shown here is derived from an EMBL/GenBank/DDBJ whole genome shotgun (WGS) entry which is preliminary data.</text>
</comment>
<evidence type="ECO:0000256" key="2">
    <source>
        <dbReference type="PROSITE-ProRule" id="PRU01002"/>
    </source>
</evidence>